<dbReference type="AlphaFoldDB" id="A0A0U2W0V9"/>
<accession>A0A0U2W0V9</accession>
<dbReference type="RefSeq" id="WP_062408484.1">
    <property type="nucleotide sequence ID" value="NZ_CP013652.1"/>
</dbReference>
<keyword evidence="3" id="KW-1185">Reference proteome</keyword>
<gene>
    <name evidence="2" type="ORF">IJ22_17900</name>
</gene>
<organism evidence="2 3">
    <name type="scientific">Paenibacillus naphthalenovorans</name>
    <dbReference type="NCBI Taxonomy" id="162209"/>
    <lineage>
        <taxon>Bacteria</taxon>
        <taxon>Bacillati</taxon>
        <taxon>Bacillota</taxon>
        <taxon>Bacilli</taxon>
        <taxon>Bacillales</taxon>
        <taxon>Paenibacillaceae</taxon>
        <taxon>Paenibacillus</taxon>
    </lineage>
</organism>
<keyword evidence="1" id="KW-0175">Coiled coil</keyword>
<evidence type="ECO:0000313" key="3">
    <source>
        <dbReference type="Proteomes" id="UP000061660"/>
    </source>
</evidence>
<evidence type="ECO:0000256" key="1">
    <source>
        <dbReference type="SAM" id="Coils"/>
    </source>
</evidence>
<dbReference type="Proteomes" id="UP000061660">
    <property type="component" value="Chromosome"/>
</dbReference>
<protein>
    <submittedName>
        <fullName evidence="2">Uncharacterized protein</fullName>
    </submittedName>
</protein>
<dbReference type="PATRIC" id="fig|162209.4.peg.1896"/>
<name>A0A0U2W0V9_9BACL</name>
<proteinExistence type="predicted"/>
<reference evidence="2 3" key="2">
    <citation type="journal article" date="2016" name="Genome Announc.">
        <title>Complete Genome Sequences of Two Interactive Moderate Thermophiles, Paenibacillus napthalenovorans 32O-Y and Paenibacillus sp. 32O-W.</title>
        <authorList>
            <person name="Butler R.R.III."/>
            <person name="Wang J."/>
            <person name="Stark B.C."/>
            <person name="Pombert J.F."/>
        </authorList>
    </citation>
    <scope>NUCLEOTIDE SEQUENCE [LARGE SCALE GENOMIC DNA]</scope>
    <source>
        <strain evidence="2 3">32O-Y</strain>
    </source>
</reference>
<dbReference type="EMBL" id="CP013652">
    <property type="protein sequence ID" value="ALS22164.1"/>
    <property type="molecule type" value="Genomic_DNA"/>
</dbReference>
<evidence type="ECO:0000313" key="2">
    <source>
        <dbReference type="EMBL" id="ALS22164.1"/>
    </source>
</evidence>
<sequence length="84" mass="9525">MKTVIKLPKDCTCGGTIFTDSMCMPCLKQAEEKLLNKIDELQEQLDEYESSLDIIQWHIRNPICPGGCGENTAHCQCCEEEDEE</sequence>
<feature type="coiled-coil region" evidence="1">
    <location>
        <begin position="24"/>
        <end position="58"/>
    </location>
</feature>
<reference evidence="3" key="1">
    <citation type="submission" date="2015-12" db="EMBL/GenBank/DDBJ databases">
        <title>Complete genome sequences of two moderately thermophilic Paenibacillus species.</title>
        <authorList>
            <person name="Butler R.III."/>
            <person name="Wang J."/>
            <person name="Stark B.C."/>
            <person name="Pombert J.-F."/>
        </authorList>
    </citation>
    <scope>NUCLEOTIDE SEQUENCE [LARGE SCALE GENOMIC DNA]</scope>
    <source>
        <strain evidence="3">32O-Y</strain>
    </source>
</reference>
<dbReference type="KEGG" id="pnp:IJ22_17900"/>
<dbReference type="STRING" id="162209.IJ22_17900"/>